<evidence type="ECO:0000313" key="3">
    <source>
        <dbReference type="Proteomes" id="UP000317496"/>
    </source>
</evidence>
<dbReference type="Gene3D" id="2.130.10.10">
    <property type="entry name" value="YVTN repeat-like/Quinoprotein amine dehydrogenase"/>
    <property type="match status" value="2"/>
</dbReference>
<accession>A0A516GYL5</accession>
<dbReference type="InterPro" id="IPR051200">
    <property type="entry name" value="Host-pathogen_enzymatic-act"/>
</dbReference>
<organism evidence="2 3">
    <name type="scientific">Ferrovibrio terrae</name>
    <dbReference type="NCBI Taxonomy" id="2594003"/>
    <lineage>
        <taxon>Bacteria</taxon>
        <taxon>Pseudomonadati</taxon>
        <taxon>Pseudomonadota</taxon>
        <taxon>Alphaproteobacteria</taxon>
        <taxon>Rhodospirillales</taxon>
        <taxon>Rhodospirillaceae</taxon>
        <taxon>Ferrovibrio</taxon>
    </lineage>
</organism>
<evidence type="ECO:0000256" key="1">
    <source>
        <dbReference type="ARBA" id="ARBA00001935"/>
    </source>
</evidence>
<dbReference type="SUPFAM" id="SSF50974">
    <property type="entry name" value="Nitrous oxide reductase, N-terminal domain"/>
    <property type="match status" value="1"/>
</dbReference>
<comment type="cofactor">
    <cofactor evidence="1">
        <name>Cu cation</name>
        <dbReference type="ChEBI" id="CHEBI:23378"/>
    </cofactor>
</comment>
<name>A0A516GYL5_9PROT</name>
<gene>
    <name evidence="2" type="ORF">FNB15_04720</name>
</gene>
<dbReference type="InterPro" id="IPR006311">
    <property type="entry name" value="TAT_signal"/>
</dbReference>
<dbReference type="InterPro" id="IPR011045">
    <property type="entry name" value="N2O_reductase_N"/>
</dbReference>
<dbReference type="EMBL" id="CP041636">
    <property type="protein sequence ID" value="QDO96621.1"/>
    <property type="molecule type" value="Genomic_DNA"/>
</dbReference>
<dbReference type="PANTHER" id="PTHR47197">
    <property type="entry name" value="PROTEIN NIRF"/>
    <property type="match status" value="1"/>
</dbReference>
<dbReference type="InterPro" id="IPR011964">
    <property type="entry name" value="YVTN_b-propeller_repeat"/>
</dbReference>
<dbReference type="PROSITE" id="PS51318">
    <property type="entry name" value="TAT"/>
    <property type="match status" value="1"/>
</dbReference>
<evidence type="ECO:0000313" key="2">
    <source>
        <dbReference type="EMBL" id="QDO96621.1"/>
    </source>
</evidence>
<keyword evidence="3" id="KW-1185">Reference proteome</keyword>
<dbReference type="AlphaFoldDB" id="A0A516GYL5"/>
<dbReference type="Proteomes" id="UP000317496">
    <property type="component" value="Chromosome"/>
</dbReference>
<reference evidence="2 3" key="1">
    <citation type="submission" date="2019-07" db="EMBL/GenBank/DDBJ databases">
        <title>Genome sequencing for Ferrovibrio sp. K5.</title>
        <authorList>
            <person name="Park S.-J."/>
        </authorList>
    </citation>
    <scope>NUCLEOTIDE SEQUENCE [LARGE SCALE GENOMIC DNA]</scope>
    <source>
        <strain evidence="2 3">K5</strain>
    </source>
</reference>
<sequence>MSFTRRDALLAGSAAIATAAIGLKTEARISSGPDIAAGDRVLICNEDSNTLSVIDPATNKVSETINLTSFDADPRPPFRFVTGGITPTHAAMVTKPLYHGAINIHGAAPSPDQSMAAVTGRGSSNIYLIDMITRSVIGNRANPLARETTVSQALTSGVMVGREPHEPTWSRNGREIWVALRGEDRIAILDTELAKAESAGKNVRAIRSYLPAIHGPAQVWFSRDGAQAFICSQKVSQIVVYDTNVGANGFSQPKYRTTLNISGQDPFGFTPFQKLTPDGREMWFAHKLADGVSARSVDGEHALLDHVSLGALSRPNHVEFVENAKGRVVYVSFARVDDNAGGTASSRIAIIDRSAGPGQRKVVGQFFSQGREAHGMWTNPTHNLLYVSHEQDELPGTPNEGQTVCSVFDVSEPLAPKFITQIPLGHLELPSGKLRNKKSINLVYFRPHSPMHSG</sequence>
<dbReference type="InterPro" id="IPR015943">
    <property type="entry name" value="WD40/YVTN_repeat-like_dom_sf"/>
</dbReference>
<dbReference type="KEGG" id="fer:FNB15_04720"/>
<dbReference type="OrthoDB" id="145213at2"/>
<proteinExistence type="predicted"/>
<protein>
    <submittedName>
        <fullName evidence="2">YncE family protein</fullName>
    </submittedName>
</protein>
<dbReference type="NCBIfam" id="TIGR02276">
    <property type="entry name" value="beta_rpt_yvtn"/>
    <property type="match status" value="1"/>
</dbReference>
<dbReference type="RefSeq" id="WP_144067602.1">
    <property type="nucleotide sequence ID" value="NZ_CP041636.1"/>
</dbReference>
<dbReference type="PANTHER" id="PTHR47197:SF3">
    <property type="entry name" value="DIHYDRO-HEME D1 DEHYDROGENASE"/>
    <property type="match status" value="1"/>
</dbReference>